<comment type="caution">
    <text evidence="11">The sequence shown here is derived from an EMBL/GenBank/DDBJ whole genome shotgun (WGS) entry which is preliminary data.</text>
</comment>
<dbReference type="InterPro" id="IPR020796">
    <property type="entry name" value="ORC5"/>
</dbReference>
<evidence type="ECO:0000256" key="7">
    <source>
        <dbReference type="SAM" id="MobiDB-lite"/>
    </source>
</evidence>
<keyword evidence="12" id="KW-1185">Reference proteome</keyword>
<evidence type="ECO:0000256" key="1">
    <source>
        <dbReference type="ARBA" id="ARBA00004123"/>
    </source>
</evidence>
<feature type="region of interest" description="Disordered" evidence="7">
    <location>
        <begin position="399"/>
        <end position="419"/>
    </location>
</feature>
<dbReference type="Pfam" id="PF14630">
    <property type="entry name" value="ORC5_C"/>
    <property type="match status" value="1"/>
</dbReference>
<dbReference type="Pfam" id="PF21639">
    <property type="entry name" value="ORC5_lid"/>
    <property type="match status" value="1"/>
</dbReference>
<evidence type="ECO:0000259" key="9">
    <source>
        <dbReference type="Pfam" id="PF14630"/>
    </source>
</evidence>
<dbReference type="InterPro" id="IPR027417">
    <property type="entry name" value="P-loop_NTPase"/>
</dbReference>
<dbReference type="Gene3D" id="3.40.50.300">
    <property type="entry name" value="P-loop containing nucleotide triphosphate hydrolases"/>
    <property type="match status" value="1"/>
</dbReference>
<dbReference type="InterPro" id="IPR041664">
    <property type="entry name" value="AAA_16"/>
</dbReference>
<feature type="domain" description="ORC5 lid" evidence="10">
    <location>
        <begin position="272"/>
        <end position="324"/>
    </location>
</feature>
<protein>
    <recommendedName>
        <fullName evidence="13">Origin recognition complex subunit 5</fullName>
    </recommendedName>
</protein>
<dbReference type="SUPFAM" id="SSF52540">
    <property type="entry name" value="P-loop containing nucleoside triphosphate hydrolases"/>
    <property type="match status" value="1"/>
</dbReference>
<keyword evidence="6" id="KW-0539">Nucleus</keyword>
<feature type="domain" description="Orc1-like AAA ATPase" evidence="8">
    <location>
        <begin position="59"/>
        <end position="200"/>
    </location>
</feature>
<dbReference type="PANTHER" id="PTHR12705">
    <property type="entry name" value="ORIGIN RECOGNITION COMPLEX SUBUNIT 5"/>
    <property type="match status" value="1"/>
</dbReference>
<keyword evidence="3" id="KW-0235">DNA replication</keyword>
<dbReference type="AlphaFoldDB" id="A0AAV7F4V2"/>
<gene>
    <name evidence="11" type="ORF">H6P81_008254</name>
</gene>
<keyword evidence="4" id="KW-0547">Nucleotide-binding</keyword>
<evidence type="ECO:0008006" key="13">
    <source>
        <dbReference type="Google" id="ProtNLM"/>
    </source>
</evidence>
<reference evidence="11 12" key="1">
    <citation type="submission" date="2021-07" db="EMBL/GenBank/DDBJ databases">
        <title>The Aristolochia fimbriata genome: insights into angiosperm evolution, floral development and chemical biosynthesis.</title>
        <authorList>
            <person name="Jiao Y."/>
        </authorList>
    </citation>
    <scope>NUCLEOTIDE SEQUENCE [LARGE SCALE GENOMIC DNA]</scope>
    <source>
        <strain evidence="11">IBCAS-2021</strain>
        <tissue evidence="11">Leaf</tissue>
    </source>
</reference>
<evidence type="ECO:0000259" key="8">
    <source>
        <dbReference type="Pfam" id="PF13191"/>
    </source>
</evidence>
<dbReference type="InterPro" id="IPR047088">
    <property type="entry name" value="ORC5_C"/>
</dbReference>
<organism evidence="11 12">
    <name type="scientific">Aristolochia fimbriata</name>
    <name type="common">White veined hardy Dutchman's pipe vine</name>
    <dbReference type="NCBI Taxonomy" id="158543"/>
    <lineage>
        <taxon>Eukaryota</taxon>
        <taxon>Viridiplantae</taxon>
        <taxon>Streptophyta</taxon>
        <taxon>Embryophyta</taxon>
        <taxon>Tracheophyta</taxon>
        <taxon>Spermatophyta</taxon>
        <taxon>Magnoliopsida</taxon>
        <taxon>Magnoliidae</taxon>
        <taxon>Piperales</taxon>
        <taxon>Aristolochiaceae</taxon>
        <taxon>Aristolochia</taxon>
    </lineage>
</organism>
<evidence type="ECO:0000256" key="6">
    <source>
        <dbReference type="ARBA" id="ARBA00023242"/>
    </source>
</evidence>
<evidence type="ECO:0000256" key="2">
    <source>
        <dbReference type="ARBA" id="ARBA00006269"/>
    </source>
</evidence>
<dbReference type="InterPro" id="IPR048866">
    <property type="entry name" value="ORC5_lid"/>
</dbReference>
<dbReference type="GO" id="GO:0006270">
    <property type="term" value="P:DNA replication initiation"/>
    <property type="evidence" value="ECO:0007669"/>
    <property type="project" value="TreeGrafter"/>
</dbReference>
<evidence type="ECO:0000256" key="3">
    <source>
        <dbReference type="ARBA" id="ARBA00022705"/>
    </source>
</evidence>
<evidence type="ECO:0000256" key="5">
    <source>
        <dbReference type="ARBA" id="ARBA00022840"/>
    </source>
</evidence>
<dbReference type="FunFam" id="3.40.50.300:FF:002310">
    <property type="entry name" value="Origin of replication complex subunit 5"/>
    <property type="match status" value="1"/>
</dbReference>
<evidence type="ECO:0000259" key="10">
    <source>
        <dbReference type="Pfam" id="PF21639"/>
    </source>
</evidence>
<keyword evidence="5" id="KW-0067">ATP-binding</keyword>
<dbReference type="Pfam" id="PF13191">
    <property type="entry name" value="AAA_16"/>
    <property type="match status" value="1"/>
</dbReference>
<sequence length="533" mass="60636">MGKEEAAPQTTRRTTRSSCANLLDCSNVVQNKSDSLKAPSISVDLLPEEPISLDNLLARFPGRRDQIFEILHLIGPSDSPMIPLLLYGGACTGKTSVILQVFRYLNRPFVYTSCRSCYCPRILFESVLDELLLHRREENSGYSSAKKCERFSDFVNFLRDALIQVIGKESQRKRVPEEAKQQGNGNMVYLIFDNMELFRDWDKNSTIIPMFFRLYDHLKMPEVGLIFISSCTPDTYYANTGFVEPLYVRFADYTEIELHQIFMRNQPNAKLYSSFLDVVLKPFFRITRRVDELSTALQPLFQKYCEPLSDLSMVPDENTKRRLFSHLKPHLSPALNQIFKVSPQTASNKEKVGKESKCRNYNRETPEELDFHMSVSAKYLLISSFLASRNPATLDAALFDSTGGSGSQKRKRKISETSIQKKDEAAQEQFLKGPGTFPLERLLAIYQCITSVAEDLPETEQLTELTGADDGVSGLMADVLLQLSTLCNANFISKSGSCPLEGSTRYRSLVNEEMALKVARSVNFPLWKYMYRR</sequence>
<name>A0AAV7F4V2_ARIFI</name>
<comment type="similarity">
    <text evidence="2">Belongs to the ORC5 family.</text>
</comment>
<proteinExistence type="inferred from homology"/>
<accession>A0AAV7F4V2</accession>
<dbReference type="GO" id="GO:0003688">
    <property type="term" value="F:DNA replication origin binding"/>
    <property type="evidence" value="ECO:0007669"/>
    <property type="project" value="TreeGrafter"/>
</dbReference>
<evidence type="ECO:0000313" key="11">
    <source>
        <dbReference type="EMBL" id="KAG9455350.1"/>
    </source>
</evidence>
<evidence type="ECO:0000256" key="4">
    <source>
        <dbReference type="ARBA" id="ARBA00022741"/>
    </source>
</evidence>
<dbReference type="Proteomes" id="UP000825729">
    <property type="component" value="Unassembled WGS sequence"/>
</dbReference>
<comment type="subcellular location">
    <subcellularLocation>
        <location evidence="1">Nucleus</location>
    </subcellularLocation>
</comment>
<dbReference type="GO" id="GO:0005664">
    <property type="term" value="C:nuclear origin of replication recognition complex"/>
    <property type="evidence" value="ECO:0007669"/>
    <property type="project" value="TreeGrafter"/>
</dbReference>
<evidence type="ECO:0000313" key="12">
    <source>
        <dbReference type="Proteomes" id="UP000825729"/>
    </source>
</evidence>
<feature type="domain" description="Origin recognition complex subunit 5 C-terminal" evidence="9">
    <location>
        <begin position="373"/>
        <end position="530"/>
    </location>
</feature>
<dbReference type="PANTHER" id="PTHR12705:SF0">
    <property type="entry name" value="ORIGIN RECOGNITION COMPLEX SUBUNIT 5"/>
    <property type="match status" value="1"/>
</dbReference>
<dbReference type="EMBL" id="JAINDJ010000003">
    <property type="protein sequence ID" value="KAG9455350.1"/>
    <property type="molecule type" value="Genomic_DNA"/>
</dbReference>